<dbReference type="EMBL" id="LR796770">
    <property type="protein sequence ID" value="CAB4165239.1"/>
    <property type="molecule type" value="Genomic_DNA"/>
</dbReference>
<feature type="transmembrane region" description="Helical" evidence="1">
    <location>
        <begin position="6"/>
        <end position="25"/>
    </location>
</feature>
<keyword evidence="1" id="KW-1133">Transmembrane helix</keyword>
<evidence type="ECO:0000313" key="3">
    <source>
        <dbReference type="EMBL" id="CAB4218717.1"/>
    </source>
</evidence>
<keyword evidence="1" id="KW-0472">Membrane</keyword>
<dbReference type="EMBL" id="LR797475">
    <property type="protein sequence ID" value="CAB4218717.1"/>
    <property type="molecule type" value="Genomic_DNA"/>
</dbReference>
<name>A0A6J5P0A5_9CAUD</name>
<reference evidence="2" key="1">
    <citation type="submission" date="2020-04" db="EMBL/GenBank/DDBJ databases">
        <authorList>
            <person name="Chiriac C."/>
            <person name="Salcher M."/>
            <person name="Ghai R."/>
            <person name="Kavagutti S V."/>
        </authorList>
    </citation>
    <scope>NUCLEOTIDE SEQUENCE</scope>
</reference>
<protein>
    <submittedName>
        <fullName evidence="2">Uncharacterized protein</fullName>
    </submittedName>
</protein>
<organism evidence="2">
    <name type="scientific">uncultured Caudovirales phage</name>
    <dbReference type="NCBI Taxonomy" id="2100421"/>
    <lineage>
        <taxon>Viruses</taxon>
        <taxon>Duplodnaviria</taxon>
        <taxon>Heunggongvirae</taxon>
        <taxon>Uroviricota</taxon>
        <taxon>Caudoviricetes</taxon>
        <taxon>Peduoviridae</taxon>
        <taxon>Maltschvirus</taxon>
        <taxon>Maltschvirus maltsch</taxon>
    </lineage>
</organism>
<sequence>MNLTSILGVVIVVIGAGVVFESMLLKRAYERNGALETSLKTATTRLTEINNAMRDRDKVDGQNRALSDDALFDGLRQ</sequence>
<evidence type="ECO:0000313" key="2">
    <source>
        <dbReference type="EMBL" id="CAB4165239.1"/>
    </source>
</evidence>
<keyword evidence="1" id="KW-0812">Transmembrane</keyword>
<gene>
    <name evidence="3" type="ORF">UFOVP1603_49</name>
    <name evidence="2" type="ORF">UFOVP833_39</name>
</gene>
<evidence type="ECO:0000256" key="1">
    <source>
        <dbReference type="SAM" id="Phobius"/>
    </source>
</evidence>
<accession>A0A6J5P0A5</accession>
<proteinExistence type="predicted"/>